<dbReference type="AlphaFoldDB" id="A0A0V0QEB0"/>
<evidence type="ECO:0000256" key="2">
    <source>
        <dbReference type="SAM" id="MobiDB-lite"/>
    </source>
</evidence>
<evidence type="ECO:0000313" key="4">
    <source>
        <dbReference type="Proteomes" id="UP000054937"/>
    </source>
</evidence>
<dbReference type="Proteomes" id="UP000054937">
    <property type="component" value="Unassembled WGS sequence"/>
</dbReference>
<sequence>MKHIENSDIDDSLKEIDEILKKLQKNGTQIKLTKSKSDFTSIFMLGQTGSGKSTTGNVLLKEYQDEKNKNNNQNKDNQNQNQKTENKFFFKNDGFKMGKGIESVTKEVEAKQVSENFQIVDSIGYGDTEGYLNDYMINIKISDYLNKNMLQQKGVSSVLQCVMMGNGSCRLDAQKIQSMVFFLLSLNIDLTGEIGELPRFCVLFTNVSESEENEGDDDGWGEDFEEEKEEENGKKVEFKELIKGYKKQLKKFIFDLYGKNKLEEVEKLKIHENLEKIFVNGNFYAFRYRGKNKEKELQVIQRIIEDSFKTGSYVNIDQQQSLVTPIIINQKQVEQYNQQILKELDLTKYQINEMLRNFSENKYQITYRRFLKQIGNFHDQYKKFCEKSPLKFMKMESSQFIYIIEKLQNIRNEFIKEIDFEKQNQYFNKLQDGSEQNYQKLKNEIKEGIKQDKKGKIDTFNSIVNSTTLTVVLIQKVTDLGFSFDKSWYEREKRIKDDKEKEDKKKTDQQKTEN</sequence>
<name>A0A0V0QEB0_PSEPJ</name>
<dbReference type="GO" id="GO:0016787">
    <property type="term" value="F:hydrolase activity"/>
    <property type="evidence" value="ECO:0007669"/>
    <property type="project" value="UniProtKB-KW"/>
</dbReference>
<organism evidence="3 4">
    <name type="scientific">Pseudocohnilembus persalinus</name>
    <name type="common">Ciliate</name>
    <dbReference type="NCBI Taxonomy" id="266149"/>
    <lineage>
        <taxon>Eukaryota</taxon>
        <taxon>Sar</taxon>
        <taxon>Alveolata</taxon>
        <taxon>Ciliophora</taxon>
        <taxon>Intramacronucleata</taxon>
        <taxon>Oligohymenophorea</taxon>
        <taxon>Scuticociliatia</taxon>
        <taxon>Philasterida</taxon>
        <taxon>Pseudocohnilembidae</taxon>
        <taxon>Pseudocohnilembus</taxon>
    </lineage>
</organism>
<dbReference type="OrthoDB" id="8954335at2759"/>
<comment type="caution">
    <text evidence="3">The sequence shown here is derived from an EMBL/GenBank/DDBJ whole genome shotgun (WGS) entry which is preliminary data.</text>
</comment>
<feature type="coiled-coil region" evidence="1">
    <location>
        <begin position="404"/>
        <end position="451"/>
    </location>
</feature>
<keyword evidence="4" id="KW-1185">Reference proteome</keyword>
<evidence type="ECO:0000256" key="1">
    <source>
        <dbReference type="SAM" id="Coils"/>
    </source>
</evidence>
<keyword evidence="3" id="KW-0378">Hydrolase</keyword>
<reference evidence="3 4" key="1">
    <citation type="journal article" date="2015" name="Sci. Rep.">
        <title>Genome of the facultative scuticociliatosis pathogen Pseudocohnilembus persalinus provides insight into its virulence through horizontal gene transfer.</title>
        <authorList>
            <person name="Xiong J."/>
            <person name="Wang G."/>
            <person name="Cheng J."/>
            <person name="Tian M."/>
            <person name="Pan X."/>
            <person name="Warren A."/>
            <person name="Jiang C."/>
            <person name="Yuan D."/>
            <person name="Miao W."/>
        </authorList>
    </citation>
    <scope>NUCLEOTIDE SEQUENCE [LARGE SCALE GENOMIC DNA]</scope>
    <source>
        <strain evidence="3">36N120E</strain>
    </source>
</reference>
<dbReference type="Gene3D" id="3.40.50.300">
    <property type="entry name" value="P-loop containing nucleotide triphosphate hydrolases"/>
    <property type="match status" value="1"/>
</dbReference>
<feature type="coiled-coil region" evidence="1">
    <location>
        <begin position="60"/>
        <end position="87"/>
    </location>
</feature>
<dbReference type="SUPFAM" id="SSF52540">
    <property type="entry name" value="P-loop containing nucleoside triphosphate hydrolases"/>
    <property type="match status" value="1"/>
</dbReference>
<gene>
    <name evidence="3" type="ORF">PPERSA_04582</name>
</gene>
<dbReference type="InterPro" id="IPR027417">
    <property type="entry name" value="P-loop_NTPase"/>
</dbReference>
<proteinExistence type="predicted"/>
<dbReference type="EMBL" id="LDAU01000185">
    <property type="protein sequence ID" value="KRX00561.1"/>
    <property type="molecule type" value="Genomic_DNA"/>
</dbReference>
<accession>A0A0V0QEB0</accession>
<feature type="region of interest" description="Disordered" evidence="2">
    <location>
        <begin position="495"/>
        <end position="514"/>
    </location>
</feature>
<keyword evidence="1" id="KW-0175">Coiled coil</keyword>
<protein>
    <submittedName>
        <fullName evidence="3">p-loop containing nucleoside triphosphate hydrolase</fullName>
    </submittedName>
</protein>
<dbReference type="InParanoid" id="A0A0V0QEB0"/>
<evidence type="ECO:0000313" key="3">
    <source>
        <dbReference type="EMBL" id="KRX00561.1"/>
    </source>
</evidence>